<evidence type="ECO:0000313" key="2">
    <source>
        <dbReference type="EMBL" id="KAG2483678.1"/>
    </source>
</evidence>
<feature type="region of interest" description="Disordered" evidence="1">
    <location>
        <begin position="207"/>
        <end position="232"/>
    </location>
</feature>
<dbReference type="OrthoDB" id="527505at2759"/>
<comment type="caution">
    <text evidence="2">The sequence shown here is derived from an EMBL/GenBank/DDBJ whole genome shotgun (WGS) entry which is preliminary data.</text>
</comment>
<evidence type="ECO:0000313" key="3">
    <source>
        <dbReference type="Proteomes" id="UP000612055"/>
    </source>
</evidence>
<gene>
    <name evidence="2" type="ORF">HYH03_017481</name>
</gene>
<proteinExistence type="predicted"/>
<name>A0A835XGJ7_9CHLO</name>
<feature type="region of interest" description="Disordered" evidence="1">
    <location>
        <begin position="80"/>
        <end position="109"/>
    </location>
</feature>
<dbReference type="AlphaFoldDB" id="A0A835XGJ7"/>
<sequence length="410" mass="41400">MPAKLLTREFLAEMAALGPDPITPARLYLAVRGRNLLRNPAFRRDSNTLLLELGRPLGAWNKWTRNAWVTNKVASTAEVGWEQRPEGFSAEGGAGAGAPPPPAPYAGGGLRLGEKVHAVQAKLSGLLHALAERGAAAAAAAAAELEAAAASLAAGEPEAAAAALRAEAEAEAEAADPVSPSAATAEAEVESVEGLAEGLAAADGEQAEAVAAASGPSRVPAEAEKSSTSTSTSSAAAAPAVTCIASPVDWIEVLQVVDLSWELQQRGLSAPQAALLLDQGLALRFSVHVGSRHGCIGQYCVGLMLDEGAGAGGGGGRGNGGDAAARMQSFVPRPGRLSYFSGRLRCAQTDAWERFAHAVPACPVGARRALVLLRGRRAGGEEGAEGAEGAGGGGGGGAAPQVLRCAVRER</sequence>
<organism evidence="2 3">
    <name type="scientific">Edaphochlamys debaryana</name>
    <dbReference type="NCBI Taxonomy" id="47281"/>
    <lineage>
        <taxon>Eukaryota</taxon>
        <taxon>Viridiplantae</taxon>
        <taxon>Chlorophyta</taxon>
        <taxon>core chlorophytes</taxon>
        <taxon>Chlorophyceae</taxon>
        <taxon>CS clade</taxon>
        <taxon>Chlamydomonadales</taxon>
        <taxon>Chlamydomonadales incertae sedis</taxon>
        <taxon>Edaphochlamys</taxon>
    </lineage>
</organism>
<evidence type="ECO:0000256" key="1">
    <source>
        <dbReference type="SAM" id="MobiDB-lite"/>
    </source>
</evidence>
<keyword evidence="3" id="KW-1185">Reference proteome</keyword>
<dbReference type="EMBL" id="JAEHOE010000169">
    <property type="protein sequence ID" value="KAG2483678.1"/>
    <property type="molecule type" value="Genomic_DNA"/>
</dbReference>
<protein>
    <submittedName>
        <fullName evidence="2">Uncharacterized protein</fullName>
    </submittedName>
</protein>
<reference evidence="2" key="1">
    <citation type="journal article" date="2020" name="bioRxiv">
        <title>Comparative genomics of Chlamydomonas.</title>
        <authorList>
            <person name="Craig R.J."/>
            <person name="Hasan A.R."/>
            <person name="Ness R.W."/>
            <person name="Keightley P.D."/>
        </authorList>
    </citation>
    <scope>NUCLEOTIDE SEQUENCE</scope>
    <source>
        <strain evidence="2">CCAP 11/70</strain>
    </source>
</reference>
<accession>A0A835XGJ7</accession>
<dbReference type="Proteomes" id="UP000612055">
    <property type="component" value="Unassembled WGS sequence"/>
</dbReference>